<gene>
    <name evidence="2" type="ORF">ATN84_25485</name>
</gene>
<protein>
    <submittedName>
        <fullName evidence="2">Uncharacterized protein</fullName>
    </submittedName>
</protein>
<name>A0A135HVF6_9HYPH</name>
<proteinExistence type="predicted"/>
<organism evidence="2 3">
    <name type="scientific">Paramesorhizobium deserti</name>
    <dbReference type="NCBI Taxonomy" id="1494590"/>
    <lineage>
        <taxon>Bacteria</taxon>
        <taxon>Pseudomonadati</taxon>
        <taxon>Pseudomonadota</taxon>
        <taxon>Alphaproteobacteria</taxon>
        <taxon>Hyphomicrobiales</taxon>
        <taxon>Phyllobacteriaceae</taxon>
        <taxon>Paramesorhizobium</taxon>
    </lineage>
</organism>
<comment type="caution">
    <text evidence="2">The sequence shown here is derived from an EMBL/GenBank/DDBJ whole genome shotgun (WGS) entry which is preliminary data.</text>
</comment>
<dbReference type="EMBL" id="LNTU01000016">
    <property type="protein sequence ID" value="KXF77154.1"/>
    <property type="molecule type" value="Genomic_DNA"/>
</dbReference>
<dbReference type="AlphaFoldDB" id="A0A135HVF6"/>
<evidence type="ECO:0000313" key="3">
    <source>
        <dbReference type="Proteomes" id="UP000070107"/>
    </source>
</evidence>
<dbReference type="Proteomes" id="UP000070107">
    <property type="component" value="Unassembled WGS sequence"/>
</dbReference>
<keyword evidence="3" id="KW-1185">Reference proteome</keyword>
<sequence>MDDDGSHKDRSGAPVPEEYTGPGIMVWLLVGGAVFAAAVFLYHVGVATVEALFTVPIFTWLADAAAAAMKWLLSPFKG</sequence>
<evidence type="ECO:0000313" key="2">
    <source>
        <dbReference type="EMBL" id="KXF77154.1"/>
    </source>
</evidence>
<feature type="transmembrane region" description="Helical" evidence="1">
    <location>
        <begin position="24"/>
        <end position="44"/>
    </location>
</feature>
<keyword evidence="1" id="KW-1133">Transmembrane helix</keyword>
<accession>A0A135HVF6</accession>
<keyword evidence="1" id="KW-0472">Membrane</keyword>
<feature type="transmembrane region" description="Helical" evidence="1">
    <location>
        <begin position="51"/>
        <end position="73"/>
    </location>
</feature>
<reference evidence="2 3" key="1">
    <citation type="submission" date="2015-11" db="EMBL/GenBank/DDBJ databases">
        <title>Draft genome sequence of Paramesorhizobium deserti A-3-E, a strain highly resistant to diverse beta-lactam antibiotics.</title>
        <authorList>
            <person name="Lv R."/>
            <person name="Yang X."/>
            <person name="Fang N."/>
            <person name="Guo J."/>
            <person name="Luo X."/>
            <person name="Peng F."/>
            <person name="Yang R."/>
            <person name="Cui Y."/>
            <person name="Fang C."/>
            <person name="Song Y."/>
        </authorList>
    </citation>
    <scope>NUCLEOTIDE SEQUENCE [LARGE SCALE GENOMIC DNA]</scope>
    <source>
        <strain evidence="2 3">A-3-E</strain>
    </source>
</reference>
<keyword evidence="1" id="KW-0812">Transmembrane</keyword>
<evidence type="ECO:0000256" key="1">
    <source>
        <dbReference type="SAM" id="Phobius"/>
    </source>
</evidence>